<evidence type="ECO:0000256" key="5">
    <source>
        <dbReference type="ARBA" id="ARBA00022692"/>
    </source>
</evidence>
<dbReference type="GO" id="GO:0005886">
    <property type="term" value="C:plasma membrane"/>
    <property type="evidence" value="ECO:0007669"/>
    <property type="project" value="UniProtKB-SubCell"/>
</dbReference>
<keyword evidence="5 9" id="KW-0812">Transmembrane</keyword>
<dbReference type="GO" id="GO:0030001">
    <property type="term" value="P:metal ion transport"/>
    <property type="evidence" value="ECO:0007669"/>
    <property type="project" value="UniProtKB-ARBA"/>
</dbReference>
<dbReference type="KEGG" id="mew:MSWAN_1177"/>
<feature type="transmembrane region" description="Helical" evidence="9">
    <location>
        <begin position="80"/>
        <end position="101"/>
    </location>
</feature>
<dbReference type="AlphaFoldDB" id="F6D586"/>
<dbReference type="EMBL" id="CP002772">
    <property type="protein sequence ID" value="AEG18194.1"/>
    <property type="molecule type" value="Genomic_DNA"/>
</dbReference>
<name>F6D586_METPW</name>
<gene>
    <name evidence="10" type="ordered locus">MSWAN_1177</name>
</gene>
<dbReference type="InterPro" id="IPR003445">
    <property type="entry name" value="Cat_transpt"/>
</dbReference>
<evidence type="ECO:0000313" key="10">
    <source>
        <dbReference type="EMBL" id="AEG18194.1"/>
    </source>
</evidence>
<accession>F6D586</accession>
<feature type="transmembrane region" description="Helical" evidence="9">
    <location>
        <begin position="341"/>
        <end position="366"/>
    </location>
</feature>
<keyword evidence="11" id="KW-1185">Reference proteome</keyword>
<evidence type="ECO:0000256" key="8">
    <source>
        <dbReference type="ARBA" id="ARBA00023136"/>
    </source>
</evidence>
<feature type="transmembrane region" description="Helical" evidence="9">
    <location>
        <begin position="145"/>
        <end position="168"/>
    </location>
</feature>
<feature type="transmembrane region" description="Helical" evidence="9">
    <location>
        <begin position="20"/>
        <end position="42"/>
    </location>
</feature>
<evidence type="ECO:0000256" key="6">
    <source>
        <dbReference type="ARBA" id="ARBA00022989"/>
    </source>
</evidence>
<dbReference type="HOGENOM" id="CLU_030708_3_0_2"/>
<evidence type="ECO:0000256" key="1">
    <source>
        <dbReference type="ARBA" id="ARBA00004651"/>
    </source>
</evidence>
<evidence type="ECO:0000256" key="3">
    <source>
        <dbReference type="ARBA" id="ARBA00022448"/>
    </source>
</evidence>
<feature type="transmembrane region" description="Helical" evidence="9">
    <location>
        <begin position="411"/>
        <end position="432"/>
    </location>
</feature>
<comment type="similarity">
    <text evidence="2">Belongs to the TrkH potassium transport family.</text>
</comment>
<feature type="transmembrane region" description="Helical" evidence="9">
    <location>
        <begin position="48"/>
        <end position="68"/>
    </location>
</feature>
<comment type="subcellular location">
    <subcellularLocation>
        <location evidence="1">Cell membrane</location>
        <topology evidence="1">Multi-pass membrane protein</topology>
    </subcellularLocation>
</comment>
<keyword evidence="3" id="KW-0813">Transport</keyword>
<evidence type="ECO:0000256" key="4">
    <source>
        <dbReference type="ARBA" id="ARBA00022475"/>
    </source>
</evidence>
<proteinExistence type="inferred from homology"/>
<dbReference type="STRING" id="868131.MSWAN_1177"/>
<organism evidence="10 11">
    <name type="scientific">Methanobacterium paludis (strain DSM 25820 / JCM 18151 / SWAN1)</name>
    <dbReference type="NCBI Taxonomy" id="868131"/>
    <lineage>
        <taxon>Archaea</taxon>
        <taxon>Methanobacteriati</taxon>
        <taxon>Methanobacteriota</taxon>
        <taxon>Methanomada group</taxon>
        <taxon>Methanobacteria</taxon>
        <taxon>Methanobacteriales</taxon>
        <taxon>Methanobacteriaceae</taxon>
        <taxon>Methanobacterium</taxon>
    </lineage>
</organism>
<evidence type="ECO:0000256" key="2">
    <source>
        <dbReference type="ARBA" id="ARBA00009137"/>
    </source>
</evidence>
<dbReference type="Proteomes" id="UP000009231">
    <property type="component" value="Chromosome"/>
</dbReference>
<keyword evidence="8 9" id="KW-0472">Membrane</keyword>
<feature type="transmembrane region" description="Helical" evidence="9">
    <location>
        <begin position="189"/>
        <end position="209"/>
    </location>
</feature>
<dbReference type="PANTHER" id="PTHR32024:SF2">
    <property type="entry name" value="TRK SYSTEM POTASSIUM UPTAKE PROTEIN TRKG-RELATED"/>
    <property type="match status" value="1"/>
</dbReference>
<sequence length="496" mass="55690">MILYSINKLTKKEVYSIFHYTGYISLLLGFLMLIPVLVALIYGETHYIMPFIYSAVLSIAFGFVFYRVFKSKGEMSLKSVMIFATGIWLIGSALAALPFYFSGDLSYLDGYFEAMSGFTTTGFTMYTNLDAVTHTMDFWRGFMQWLGGIGIIVMALTILSSPSVNIMRMYSAEGREERLVPSIKHTTRIILYIYIGYTIISIALFKLAGMPVFDSIFYAFSALSTGGFGMQNASLGFYNSIWIEIAAIIVMIIGATNFALHYTIIKGNWKEYFKDIETKVAWFLLIVGIFLVTVFLYNTSYYGHNFLLSLRYSIFQVVSALTTTGLQTVPPNEITVQWEGMGIFVLTILMIIGAGACSTGGGIKWLRIGILVKGMWWQVKSLLLPKGAIIPQKIHHVNDVKISEKLLKLTGLFVFSYFAIYLISVIIVLFYYQNVPQVMFEVASALSNVGLGSGLMTATSPVVTKIVFIADFWIGRLEIWPILLFIAIIIQNTIRK</sequence>
<keyword evidence="4" id="KW-1003">Cell membrane</keyword>
<feature type="transmembrane region" description="Helical" evidence="9">
    <location>
        <begin position="466"/>
        <end position="490"/>
    </location>
</feature>
<dbReference type="Pfam" id="PF02386">
    <property type="entry name" value="TrkH"/>
    <property type="match status" value="1"/>
</dbReference>
<evidence type="ECO:0000313" key="11">
    <source>
        <dbReference type="Proteomes" id="UP000009231"/>
    </source>
</evidence>
<dbReference type="PANTHER" id="PTHR32024">
    <property type="entry name" value="TRK SYSTEM POTASSIUM UPTAKE PROTEIN TRKG-RELATED"/>
    <property type="match status" value="1"/>
</dbReference>
<reference evidence="10 11" key="1">
    <citation type="journal article" date="2014" name="Int. J. Syst. Evol. Microbiol.">
        <title>Methanobacterium paludis sp. nov. and a novel strain of Methanobacterium lacus isolated from northern peatlands.</title>
        <authorList>
            <person name="Cadillo-Quiroz H."/>
            <person name="Brauer S.L."/>
            <person name="Goodson N."/>
            <person name="Yavitt J.B."/>
            <person name="Zinder S.H."/>
        </authorList>
    </citation>
    <scope>NUCLEOTIDE SEQUENCE [LARGE SCALE GENOMIC DNA]</scope>
    <source>
        <strain evidence="11">DSM 25820 / JCM 18151 / SWAN1</strain>
    </source>
</reference>
<dbReference type="eggNOG" id="arCOG04145">
    <property type="taxonomic scope" value="Archaea"/>
</dbReference>
<protein>
    <submittedName>
        <fullName evidence="10">Cation transporter</fullName>
    </submittedName>
</protein>
<feature type="transmembrane region" description="Helical" evidence="9">
    <location>
        <begin position="280"/>
        <end position="298"/>
    </location>
</feature>
<keyword evidence="7" id="KW-0406">Ion transport</keyword>
<feature type="transmembrane region" description="Helical" evidence="9">
    <location>
        <begin position="241"/>
        <end position="260"/>
    </location>
</feature>
<evidence type="ECO:0000256" key="7">
    <source>
        <dbReference type="ARBA" id="ARBA00023065"/>
    </source>
</evidence>
<dbReference type="GO" id="GO:0008324">
    <property type="term" value="F:monoatomic cation transmembrane transporter activity"/>
    <property type="evidence" value="ECO:0007669"/>
    <property type="project" value="InterPro"/>
</dbReference>
<keyword evidence="6 9" id="KW-1133">Transmembrane helix</keyword>
<evidence type="ECO:0000256" key="9">
    <source>
        <dbReference type="SAM" id="Phobius"/>
    </source>
</evidence>